<evidence type="ECO:0000313" key="1">
    <source>
        <dbReference type="EMBL" id="KAG1552850.1"/>
    </source>
</evidence>
<gene>
    <name evidence="1" type="ORF">G6F51_000971</name>
</gene>
<organism evidence="1 2">
    <name type="scientific">Rhizopus oryzae</name>
    <name type="common">Mucormycosis agent</name>
    <name type="synonym">Rhizopus arrhizus var. delemar</name>
    <dbReference type="NCBI Taxonomy" id="64495"/>
    <lineage>
        <taxon>Eukaryota</taxon>
        <taxon>Fungi</taxon>
        <taxon>Fungi incertae sedis</taxon>
        <taxon>Mucoromycota</taxon>
        <taxon>Mucoromycotina</taxon>
        <taxon>Mucoromycetes</taxon>
        <taxon>Mucorales</taxon>
        <taxon>Mucorineae</taxon>
        <taxon>Rhizopodaceae</taxon>
        <taxon>Rhizopus</taxon>
    </lineage>
</organism>
<accession>A0A9P7CH84</accession>
<dbReference type="EMBL" id="JAANIT010000065">
    <property type="protein sequence ID" value="KAG1552850.1"/>
    <property type="molecule type" value="Genomic_DNA"/>
</dbReference>
<evidence type="ECO:0000313" key="2">
    <source>
        <dbReference type="Proteomes" id="UP000717996"/>
    </source>
</evidence>
<proteinExistence type="predicted"/>
<comment type="caution">
    <text evidence="1">The sequence shown here is derived from an EMBL/GenBank/DDBJ whole genome shotgun (WGS) entry which is preliminary data.</text>
</comment>
<reference evidence="1" key="1">
    <citation type="journal article" date="2020" name="Microb. Genom.">
        <title>Genetic diversity of clinical and environmental Mucorales isolates obtained from an investigation of mucormycosis cases among solid organ transplant recipients.</title>
        <authorList>
            <person name="Nguyen M.H."/>
            <person name="Kaul D."/>
            <person name="Muto C."/>
            <person name="Cheng S.J."/>
            <person name="Richter R.A."/>
            <person name="Bruno V.M."/>
            <person name="Liu G."/>
            <person name="Beyhan S."/>
            <person name="Sundermann A.J."/>
            <person name="Mounaud S."/>
            <person name="Pasculle A.W."/>
            <person name="Nierman W.C."/>
            <person name="Driscoll E."/>
            <person name="Cumbie R."/>
            <person name="Clancy C.J."/>
            <person name="Dupont C.L."/>
        </authorList>
    </citation>
    <scope>NUCLEOTIDE SEQUENCE</scope>
    <source>
        <strain evidence="1">GL16</strain>
    </source>
</reference>
<dbReference type="Proteomes" id="UP000717996">
    <property type="component" value="Unassembled WGS sequence"/>
</dbReference>
<dbReference type="AlphaFoldDB" id="A0A9P7CH84"/>
<sequence>MQKLPLHALKDISKIGETELFSTCFDPILPELIAIIERHTILRWSNKKQDENNDFRPDTTITKIHQLEVRLSFESWDVKAKSSVCDYHALCHDVLRLGILAKDSVDHNKLECALAFQIHERCEPKETECKRWNMLIKVESAPFEGGKLRHSTSDQLLINKKNTVNRKSLAGMLDNGKHTAAESPEISVVNKRKPLKRLEDGACIYLSESEMWTKEIENIYPYSPFLSTVHEEVLIGDAIDRLSGETSSYQKSDHLEVGIAAIANDSRNRCVRDNRNGLGL</sequence>
<protein>
    <submittedName>
        <fullName evidence="1">Uncharacterized protein</fullName>
    </submittedName>
</protein>
<name>A0A9P7CH84_RHIOR</name>